<gene>
    <name evidence="2" type="ORF">ACFTOW_15055</name>
</gene>
<dbReference type="Proteomes" id="UP001597186">
    <property type="component" value="Unassembled WGS sequence"/>
</dbReference>
<evidence type="ECO:0000313" key="2">
    <source>
        <dbReference type="EMBL" id="MFD1510704.1"/>
    </source>
</evidence>
<organism evidence="2 3">
    <name type="scientific">Lacimonas salitolerans</name>
    <dbReference type="NCBI Taxonomy" id="1323750"/>
    <lineage>
        <taxon>Bacteria</taxon>
        <taxon>Pseudomonadati</taxon>
        <taxon>Pseudomonadota</taxon>
        <taxon>Alphaproteobacteria</taxon>
        <taxon>Rhodobacterales</taxon>
        <taxon>Paracoccaceae</taxon>
        <taxon>Lacimonas</taxon>
    </lineage>
</organism>
<dbReference type="PROSITE" id="PS51257">
    <property type="entry name" value="PROKAR_LIPOPROTEIN"/>
    <property type="match status" value="1"/>
</dbReference>
<name>A0ABW4ELB2_9RHOB</name>
<reference evidence="3" key="1">
    <citation type="journal article" date="2019" name="Int. J. Syst. Evol. Microbiol.">
        <title>The Global Catalogue of Microorganisms (GCM) 10K type strain sequencing project: providing services to taxonomists for standard genome sequencing and annotation.</title>
        <authorList>
            <consortium name="The Broad Institute Genomics Platform"/>
            <consortium name="The Broad Institute Genome Sequencing Center for Infectious Disease"/>
            <person name="Wu L."/>
            <person name="Ma J."/>
        </authorList>
    </citation>
    <scope>NUCLEOTIDE SEQUENCE [LARGE SCALE GENOMIC DNA]</scope>
    <source>
        <strain evidence="3">CGMCC 1.12477</strain>
    </source>
</reference>
<dbReference type="EMBL" id="JBHUDD010000139">
    <property type="protein sequence ID" value="MFD1510704.1"/>
    <property type="molecule type" value="Genomic_DNA"/>
</dbReference>
<proteinExistence type="predicted"/>
<dbReference type="RefSeq" id="WP_379917135.1">
    <property type="nucleotide sequence ID" value="NZ_JBHUDD010000139.1"/>
</dbReference>
<evidence type="ECO:0000256" key="1">
    <source>
        <dbReference type="SAM" id="Phobius"/>
    </source>
</evidence>
<keyword evidence="3" id="KW-1185">Reference proteome</keyword>
<keyword evidence="1" id="KW-1133">Transmembrane helix</keyword>
<evidence type="ECO:0000313" key="3">
    <source>
        <dbReference type="Proteomes" id="UP001597186"/>
    </source>
</evidence>
<feature type="transmembrane region" description="Helical" evidence="1">
    <location>
        <begin position="46"/>
        <end position="64"/>
    </location>
</feature>
<feature type="non-terminal residue" evidence="2">
    <location>
        <position position="108"/>
    </location>
</feature>
<protein>
    <submittedName>
        <fullName evidence="2">Uncharacterized protein</fullName>
    </submittedName>
</protein>
<keyword evidence="1" id="KW-0472">Membrane</keyword>
<sequence>MLKEIRQLNPMHRNLFAFVCLIAACIIGSLTYPSYSFWFFPKSHQFLPSLTSGLIALLLLAPIIRGDFLHSHKLDTMSVINLGPVDVHLRRITVAARAMKAEKLLSVL</sequence>
<feature type="transmembrane region" description="Helical" evidence="1">
    <location>
        <begin position="15"/>
        <end position="40"/>
    </location>
</feature>
<comment type="caution">
    <text evidence="2">The sequence shown here is derived from an EMBL/GenBank/DDBJ whole genome shotgun (WGS) entry which is preliminary data.</text>
</comment>
<accession>A0ABW4ELB2</accession>
<keyword evidence="1" id="KW-0812">Transmembrane</keyword>